<comment type="caution">
    <text evidence="2">The sequence shown here is derived from an EMBL/GenBank/DDBJ whole genome shotgun (WGS) entry which is preliminary data.</text>
</comment>
<evidence type="ECO:0000256" key="1">
    <source>
        <dbReference type="SAM" id="SignalP"/>
    </source>
</evidence>
<accession>Q4S7A8</accession>
<reference evidence="2" key="2">
    <citation type="submission" date="2004-02" db="EMBL/GenBank/DDBJ databases">
        <authorList>
            <consortium name="Genoscope"/>
            <consortium name="Whitehead Institute Centre for Genome Research"/>
        </authorList>
    </citation>
    <scope>NUCLEOTIDE SEQUENCE</scope>
</reference>
<dbReference type="EMBL" id="CAAE01014716">
    <property type="protein sequence ID" value="CAG03474.1"/>
    <property type="molecule type" value="Genomic_DNA"/>
</dbReference>
<keyword evidence="1" id="KW-0732">Signal</keyword>
<dbReference type="AlphaFoldDB" id="Q4S7A8"/>
<feature type="chain" id="PRO_5004243765" evidence="1">
    <location>
        <begin position="18"/>
        <end position="86"/>
    </location>
</feature>
<gene>
    <name evidence="2" type="ORF">GSTENG00022886001</name>
</gene>
<dbReference type="KEGG" id="tng:GSTEN00022886G001"/>
<evidence type="ECO:0000313" key="2">
    <source>
        <dbReference type="EMBL" id="CAG03474.1"/>
    </source>
</evidence>
<reference evidence="2" key="1">
    <citation type="journal article" date="2004" name="Nature">
        <title>Genome duplication in the teleost fish Tetraodon nigroviridis reveals the early vertebrate proto-karyotype.</title>
        <authorList>
            <person name="Jaillon O."/>
            <person name="Aury J.-M."/>
            <person name="Brunet F."/>
            <person name="Petit J.-L."/>
            <person name="Stange-Thomann N."/>
            <person name="Mauceli E."/>
            <person name="Bouneau L."/>
            <person name="Fischer C."/>
            <person name="Ozouf-Costaz C."/>
            <person name="Bernot A."/>
            <person name="Nicaud S."/>
            <person name="Jaffe D."/>
            <person name="Fisher S."/>
            <person name="Lutfalla G."/>
            <person name="Dossat C."/>
            <person name="Segurens B."/>
            <person name="Dasilva C."/>
            <person name="Salanoubat M."/>
            <person name="Levy M."/>
            <person name="Boudet N."/>
            <person name="Castellano S."/>
            <person name="Anthouard V."/>
            <person name="Jubin C."/>
            <person name="Castelli V."/>
            <person name="Katinka M."/>
            <person name="Vacherie B."/>
            <person name="Biemont C."/>
            <person name="Skalli Z."/>
            <person name="Cattolico L."/>
            <person name="Poulain J."/>
            <person name="De Berardinis V."/>
            <person name="Cruaud C."/>
            <person name="Duprat S."/>
            <person name="Brottier P."/>
            <person name="Coutanceau J.-P."/>
            <person name="Gouzy J."/>
            <person name="Parra G."/>
            <person name="Lardier G."/>
            <person name="Chapple C."/>
            <person name="McKernan K.J."/>
            <person name="McEwan P."/>
            <person name="Bosak S."/>
            <person name="Kellis M."/>
            <person name="Volff J.-N."/>
            <person name="Guigo R."/>
            <person name="Zody M.C."/>
            <person name="Mesirov J."/>
            <person name="Lindblad-Toh K."/>
            <person name="Birren B."/>
            <person name="Nusbaum C."/>
            <person name="Kahn D."/>
            <person name="Robinson-Rechavi M."/>
            <person name="Laudet V."/>
            <person name="Schachter V."/>
            <person name="Quetier F."/>
            <person name="Saurin W."/>
            <person name="Scarpelli C."/>
            <person name="Wincker P."/>
            <person name="Lander E.S."/>
            <person name="Weissenbach J."/>
            <person name="Roest Crollius H."/>
        </authorList>
    </citation>
    <scope>NUCLEOTIDE SEQUENCE [LARGE SCALE GENOMIC DNA]</scope>
</reference>
<feature type="signal peptide" evidence="1">
    <location>
        <begin position="1"/>
        <end position="17"/>
    </location>
</feature>
<name>Q4S7A8_TETNG</name>
<organism evidence="2">
    <name type="scientific">Tetraodon nigroviridis</name>
    <name type="common">Spotted green pufferfish</name>
    <name type="synonym">Chelonodon nigroviridis</name>
    <dbReference type="NCBI Taxonomy" id="99883"/>
    <lineage>
        <taxon>Eukaryota</taxon>
        <taxon>Metazoa</taxon>
        <taxon>Chordata</taxon>
        <taxon>Craniata</taxon>
        <taxon>Vertebrata</taxon>
        <taxon>Euteleostomi</taxon>
        <taxon>Actinopterygii</taxon>
        <taxon>Neopterygii</taxon>
        <taxon>Teleostei</taxon>
        <taxon>Neoteleostei</taxon>
        <taxon>Acanthomorphata</taxon>
        <taxon>Eupercaria</taxon>
        <taxon>Tetraodontiformes</taxon>
        <taxon>Tetradontoidea</taxon>
        <taxon>Tetraodontidae</taxon>
        <taxon>Tetraodon</taxon>
    </lineage>
</organism>
<protein>
    <submittedName>
        <fullName evidence="2">(spotted green pufferfish) hypothetical protein</fullName>
    </submittedName>
</protein>
<sequence>MDYFLLLCSLLLPVVSAVEGKKSPLQLLFAMPSAFSPPSSPRHVSPSPGRSWVPQRKLIMILCRESENRGGAEVKVFGGLGGRRRP</sequence>
<proteinExistence type="predicted"/>